<comment type="subcellular location">
    <subcellularLocation>
        <location evidence="2 12">Cell inner membrane</location>
        <topology evidence="2 12">Single-pass membrane protein</topology>
    </subcellularLocation>
</comment>
<dbReference type="InterPro" id="IPR052075">
    <property type="entry name" value="Heme_exporter_D"/>
</dbReference>
<comment type="similarity">
    <text evidence="3 12">Belongs to the CcmD/CycX/HelD family.</text>
</comment>
<dbReference type="GO" id="GO:1903607">
    <property type="term" value="P:cytochrome c biosynthetic process"/>
    <property type="evidence" value="ECO:0007669"/>
    <property type="project" value="TreeGrafter"/>
</dbReference>
<accession>A0A1A8TJ38</accession>
<keyword evidence="10 12" id="KW-1133">Transmembrane helix</keyword>
<dbReference type="GO" id="GO:0017004">
    <property type="term" value="P:cytochrome complex assembly"/>
    <property type="evidence" value="ECO:0007669"/>
    <property type="project" value="UniProtKB-KW"/>
</dbReference>
<keyword evidence="6 12" id="KW-1003">Cell membrane</keyword>
<dbReference type="PANTHER" id="PTHR37531:SF1">
    <property type="entry name" value="HEME EXPORTER PROTEIN D"/>
    <property type="match status" value="1"/>
</dbReference>
<evidence type="ECO:0000256" key="9">
    <source>
        <dbReference type="ARBA" id="ARBA00022748"/>
    </source>
</evidence>
<evidence type="ECO:0000256" key="7">
    <source>
        <dbReference type="ARBA" id="ARBA00022519"/>
    </source>
</evidence>
<evidence type="ECO:0000256" key="5">
    <source>
        <dbReference type="ARBA" id="ARBA00022448"/>
    </source>
</evidence>
<keyword evidence="8 12" id="KW-0812">Transmembrane</keyword>
<keyword evidence="9 12" id="KW-0201">Cytochrome c-type biogenesis</keyword>
<evidence type="ECO:0000256" key="12">
    <source>
        <dbReference type="RuleBase" id="RU363101"/>
    </source>
</evidence>
<evidence type="ECO:0000256" key="6">
    <source>
        <dbReference type="ARBA" id="ARBA00022475"/>
    </source>
</evidence>
<dbReference type="GO" id="GO:0005886">
    <property type="term" value="C:plasma membrane"/>
    <property type="evidence" value="ECO:0007669"/>
    <property type="project" value="UniProtKB-SubCell"/>
</dbReference>
<keyword evidence="7 12" id="KW-0997">Cell inner membrane</keyword>
<evidence type="ECO:0000256" key="3">
    <source>
        <dbReference type="ARBA" id="ARBA00008741"/>
    </source>
</evidence>
<proteinExistence type="inferred from homology"/>
<dbReference type="InterPro" id="IPR007078">
    <property type="entry name" value="Haem_export_protD_CcmD"/>
</dbReference>
<keyword evidence="14" id="KW-1185">Reference proteome</keyword>
<sequence length="58" mass="6659">MVFDSWTAFFHMGNYGVYVWSAYGLGALALVGLGLDTLISRRKELNKLKKRYIRESKS</sequence>
<evidence type="ECO:0000256" key="4">
    <source>
        <dbReference type="ARBA" id="ARBA00016461"/>
    </source>
</evidence>
<gene>
    <name evidence="13" type="ORF">MSP8886_02562</name>
</gene>
<dbReference type="EMBL" id="FLOB01000005">
    <property type="protein sequence ID" value="SBS32823.1"/>
    <property type="molecule type" value="Genomic_DNA"/>
</dbReference>
<dbReference type="STRING" id="1792290.MSP8886_02562"/>
<keyword evidence="5 12" id="KW-0813">Transport</keyword>
<organism evidence="13 14">
    <name type="scientific">Marinomonas spartinae</name>
    <dbReference type="NCBI Taxonomy" id="1792290"/>
    <lineage>
        <taxon>Bacteria</taxon>
        <taxon>Pseudomonadati</taxon>
        <taxon>Pseudomonadota</taxon>
        <taxon>Gammaproteobacteria</taxon>
        <taxon>Oceanospirillales</taxon>
        <taxon>Oceanospirillaceae</taxon>
        <taxon>Marinomonas</taxon>
    </lineage>
</organism>
<evidence type="ECO:0000313" key="14">
    <source>
        <dbReference type="Proteomes" id="UP000092544"/>
    </source>
</evidence>
<evidence type="ECO:0000256" key="8">
    <source>
        <dbReference type="ARBA" id="ARBA00022692"/>
    </source>
</evidence>
<dbReference type="Proteomes" id="UP000092544">
    <property type="component" value="Unassembled WGS sequence"/>
</dbReference>
<feature type="transmembrane region" description="Helical" evidence="12">
    <location>
        <begin position="20"/>
        <end position="39"/>
    </location>
</feature>
<evidence type="ECO:0000256" key="11">
    <source>
        <dbReference type="ARBA" id="ARBA00023136"/>
    </source>
</evidence>
<protein>
    <recommendedName>
        <fullName evidence="4 12">Heme exporter protein D</fullName>
    </recommendedName>
</protein>
<comment type="function">
    <text evidence="1 12">Required for the export of heme to the periplasm for the biogenesis of c-type cytochromes.</text>
</comment>
<dbReference type="RefSeq" id="WP_067016976.1">
    <property type="nucleotide sequence ID" value="NZ_FLOB01000005.1"/>
</dbReference>
<dbReference type="AlphaFoldDB" id="A0A1A8TJ38"/>
<evidence type="ECO:0000256" key="2">
    <source>
        <dbReference type="ARBA" id="ARBA00004377"/>
    </source>
</evidence>
<dbReference type="PANTHER" id="PTHR37531">
    <property type="entry name" value="HEME EXPORTER PROTEIN D"/>
    <property type="match status" value="1"/>
</dbReference>
<evidence type="ECO:0000313" key="13">
    <source>
        <dbReference type="EMBL" id="SBS32823.1"/>
    </source>
</evidence>
<reference evidence="13 14" key="1">
    <citation type="submission" date="2016-06" db="EMBL/GenBank/DDBJ databases">
        <authorList>
            <person name="Kjaerup R.B."/>
            <person name="Dalgaard T.S."/>
            <person name="Juul-Madsen H.R."/>
        </authorList>
    </citation>
    <scope>NUCLEOTIDE SEQUENCE [LARGE SCALE GENOMIC DNA]</scope>
    <source>
        <strain evidence="13 14">CECT 8886</strain>
    </source>
</reference>
<evidence type="ECO:0000256" key="10">
    <source>
        <dbReference type="ARBA" id="ARBA00022989"/>
    </source>
</evidence>
<name>A0A1A8TJ38_9GAMM</name>
<evidence type="ECO:0000256" key="1">
    <source>
        <dbReference type="ARBA" id="ARBA00002442"/>
    </source>
</evidence>
<dbReference type="NCBIfam" id="TIGR03141">
    <property type="entry name" value="cytochro_ccmD"/>
    <property type="match status" value="1"/>
</dbReference>
<dbReference type="GO" id="GO:0015886">
    <property type="term" value="P:heme transport"/>
    <property type="evidence" value="ECO:0007669"/>
    <property type="project" value="InterPro"/>
</dbReference>
<keyword evidence="11 12" id="KW-0472">Membrane</keyword>
<dbReference type="Pfam" id="PF04995">
    <property type="entry name" value="CcmD"/>
    <property type="match status" value="1"/>
</dbReference>